<organism evidence="2 3">
    <name type="scientific">Chromobacterium sinusclupearum</name>
    <dbReference type="NCBI Taxonomy" id="2077146"/>
    <lineage>
        <taxon>Bacteria</taxon>
        <taxon>Pseudomonadati</taxon>
        <taxon>Pseudomonadota</taxon>
        <taxon>Betaproteobacteria</taxon>
        <taxon>Neisseriales</taxon>
        <taxon>Chromobacteriaceae</taxon>
        <taxon>Chromobacterium</taxon>
    </lineage>
</organism>
<evidence type="ECO:0000256" key="1">
    <source>
        <dbReference type="SAM" id="MobiDB-lite"/>
    </source>
</evidence>
<feature type="compositionally biased region" description="Polar residues" evidence="1">
    <location>
        <begin position="36"/>
        <end position="49"/>
    </location>
</feature>
<dbReference type="NCBIfam" id="TIGR01635">
    <property type="entry name" value="tail_comp_S"/>
    <property type="match status" value="1"/>
</dbReference>
<dbReference type="RefSeq" id="WP_103321531.1">
    <property type="nucleotide sequence ID" value="NZ_PPTF01000078.1"/>
</dbReference>
<protein>
    <submittedName>
        <fullName evidence="2">Phage virion morphogenesis protein</fullName>
    </submittedName>
</protein>
<dbReference type="EMBL" id="PPTF01000078">
    <property type="protein sequence ID" value="POA97151.1"/>
    <property type="molecule type" value="Genomic_DNA"/>
</dbReference>
<feature type="region of interest" description="Disordered" evidence="1">
    <location>
        <begin position="36"/>
        <end position="59"/>
    </location>
</feature>
<dbReference type="InterPro" id="IPR006522">
    <property type="entry name" value="Phage_virion_morphogenesis"/>
</dbReference>
<dbReference type="AlphaFoldDB" id="A0A2K4MJA1"/>
<gene>
    <name evidence="2" type="ORF">C2134_18310</name>
</gene>
<evidence type="ECO:0000313" key="3">
    <source>
        <dbReference type="Proteomes" id="UP000236416"/>
    </source>
</evidence>
<accession>A0A2K4MJA1</accession>
<comment type="caution">
    <text evidence="2">The sequence shown here is derived from an EMBL/GenBank/DDBJ whole genome shotgun (WGS) entry which is preliminary data.</text>
</comment>
<proteinExistence type="predicted"/>
<dbReference type="Proteomes" id="UP000236416">
    <property type="component" value="Unassembled WGS sequence"/>
</dbReference>
<evidence type="ECO:0000313" key="2">
    <source>
        <dbReference type="EMBL" id="POA97151.1"/>
    </source>
</evidence>
<sequence length="148" mass="16818">MTIARLESELSGLLHKVAPAARRALARDIGRALRQSQQKRIAAQQNPDGSSFAPRRPQYRQQKGRIRRQMFAKLRTAKWLKVEANAGGVEVGFLRQVERIARVHQYGLRDRISPHIARDVEYPARELLGLADEDVDVINDKVITFLAL</sequence>
<keyword evidence="3" id="KW-1185">Reference proteome</keyword>
<dbReference type="Pfam" id="PF05069">
    <property type="entry name" value="Phage_tail_S"/>
    <property type="match status" value="1"/>
</dbReference>
<name>A0A2K4MJA1_9NEIS</name>
<reference evidence="2 3" key="1">
    <citation type="submission" date="2018-01" db="EMBL/GenBank/DDBJ databases">
        <title>Genomic Sequence of Chromobacterium MWU13-2610 from wild cranberry bogs within the Cape Cod National Seashore.</title>
        <authorList>
            <person name="O'Hara-Hanley K."/>
            <person name="Soby S."/>
            <person name="Harrison A."/>
        </authorList>
    </citation>
    <scope>NUCLEOTIDE SEQUENCE [LARGE SCALE GENOMIC DNA]</scope>
    <source>
        <strain evidence="2 3">MWU13-2610</strain>
    </source>
</reference>